<feature type="domain" description="DUF7054" evidence="2">
    <location>
        <begin position="67"/>
        <end position="150"/>
    </location>
</feature>
<dbReference type="Proteomes" id="UP000825729">
    <property type="component" value="Unassembled WGS sequence"/>
</dbReference>
<name>A0AAV7EB80_ARIFI</name>
<dbReference type="Pfam" id="PF23156">
    <property type="entry name" value="DUF7054"/>
    <property type="match status" value="1"/>
</dbReference>
<organism evidence="3 4">
    <name type="scientific">Aristolochia fimbriata</name>
    <name type="common">White veined hardy Dutchman's pipe vine</name>
    <dbReference type="NCBI Taxonomy" id="158543"/>
    <lineage>
        <taxon>Eukaryota</taxon>
        <taxon>Viridiplantae</taxon>
        <taxon>Streptophyta</taxon>
        <taxon>Embryophyta</taxon>
        <taxon>Tracheophyta</taxon>
        <taxon>Spermatophyta</taxon>
        <taxon>Magnoliopsida</taxon>
        <taxon>Magnoliidae</taxon>
        <taxon>Piperales</taxon>
        <taxon>Aristolochiaceae</taxon>
        <taxon>Aristolochia</taxon>
    </lineage>
</organism>
<evidence type="ECO:0000259" key="2">
    <source>
        <dbReference type="Pfam" id="PF23156"/>
    </source>
</evidence>
<evidence type="ECO:0000256" key="1">
    <source>
        <dbReference type="SAM" id="MobiDB-lite"/>
    </source>
</evidence>
<feature type="region of interest" description="Disordered" evidence="1">
    <location>
        <begin position="1"/>
        <end position="64"/>
    </location>
</feature>
<dbReference type="PANTHER" id="PTHR33270">
    <property type="entry name" value="BNAC05G50380D PROTEIN"/>
    <property type="match status" value="1"/>
</dbReference>
<dbReference type="InterPro" id="IPR055482">
    <property type="entry name" value="DUF7054"/>
</dbReference>
<dbReference type="AlphaFoldDB" id="A0AAV7EB80"/>
<accession>A0AAV7EB80</accession>
<comment type="caution">
    <text evidence="3">The sequence shown here is derived from an EMBL/GenBank/DDBJ whole genome shotgun (WGS) entry which is preliminary data.</text>
</comment>
<sequence length="236" mass="25673">MSGRRPVRSASHHDRLSEAGERSSSSSTTTPIPRPGSHSKLLNTLGGTAGAGSGHASPRSPESKQRLTKLLLNVTVLRSLGPVHVIVSPESTVVDLIKAAVEAYVREGRRPLLTERDPLAYDLHYSQFSLESLDAAEKLGNLGSRNFFLCPKPQNGADTCSNQAEKAAKSVTLSWRFALARASVHAKWNLSAAATAKKHELDAHRSLIHEEQGFESLDTFFHGREWVLGQGKFMIS</sequence>
<protein>
    <recommendedName>
        <fullName evidence="2">DUF7054 domain-containing protein</fullName>
    </recommendedName>
</protein>
<gene>
    <name evidence="3" type="ORF">H6P81_016715</name>
</gene>
<proteinExistence type="predicted"/>
<dbReference type="PANTHER" id="PTHR33270:SF24">
    <property type="entry name" value="EXPRESSED PROTEIN"/>
    <property type="match status" value="1"/>
</dbReference>
<evidence type="ECO:0000313" key="4">
    <source>
        <dbReference type="Proteomes" id="UP000825729"/>
    </source>
</evidence>
<dbReference type="InterPro" id="IPR040358">
    <property type="entry name" value="At4g22758-like"/>
</dbReference>
<reference evidence="3 4" key="1">
    <citation type="submission" date="2021-07" db="EMBL/GenBank/DDBJ databases">
        <title>The Aristolochia fimbriata genome: insights into angiosperm evolution, floral development and chemical biosynthesis.</title>
        <authorList>
            <person name="Jiao Y."/>
        </authorList>
    </citation>
    <scope>NUCLEOTIDE SEQUENCE [LARGE SCALE GENOMIC DNA]</scope>
    <source>
        <strain evidence="3">IBCAS-2021</strain>
        <tissue evidence="3">Leaf</tissue>
    </source>
</reference>
<keyword evidence="4" id="KW-1185">Reference proteome</keyword>
<dbReference type="EMBL" id="JAINDJ010000006">
    <property type="protein sequence ID" value="KAG9445375.1"/>
    <property type="molecule type" value="Genomic_DNA"/>
</dbReference>
<feature type="compositionally biased region" description="Basic and acidic residues" evidence="1">
    <location>
        <begin position="11"/>
        <end position="21"/>
    </location>
</feature>
<evidence type="ECO:0000313" key="3">
    <source>
        <dbReference type="EMBL" id="KAG9445375.1"/>
    </source>
</evidence>